<evidence type="ECO:0000313" key="2">
    <source>
        <dbReference type="Proteomes" id="UP000243686"/>
    </source>
</evidence>
<dbReference type="Gene3D" id="1.25.40.480">
    <property type="match status" value="1"/>
</dbReference>
<dbReference type="AlphaFoldDB" id="A0A1S8WY53"/>
<gene>
    <name evidence="1" type="ORF">X801_04961</name>
</gene>
<accession>A0A1S8WY53</accession>
<proteinExistence type="predicted"/>
<feature type="non-terminal residue" evidence="1">
    <location>
        <position position="1"/>
    </location>
</feature>
<dbReference type="Proteomes" id="UP000243686">
    <property type="component" value="Unassembled WGS sequence"/>
</dbReference>
<evidence type="ECO:0000313" key="1">
    <source>
        <dbReference type="EMBL" id="OON19173.1"/>
    </source>
</evidence>
<name>A0A1S8WY53_OPIVI</name>
<protein>
    <submittedName>
        <fullName evidence="1">Uncharacterized protein</fullName>
    </submittedName>
</protein>
<reference evidence="1 2" key="1">
    <citation type="submission" date="2015-03" db="EMBL/GenBank/DDBJ databases">
        <title>Draft genome of the nematode, Opisthorchis viverrini.</title>
        <authorList>
            <person name="Mitreva M."/>
        </authorList>
    </citation>
    <scope>NUCLEOTIDE SEQUENCE [LARGE SCALE GENOMIC DNA]</scope>
    <source>
        <strain evidence="1">Khon Kaen</strain>
    </source>
</reference>
<organism evidence="1 2">
    <name type="scientific">Opisthorchis viverrini</name>
    <name type="common">Southeast Asian liver fluke</name>
    <dbReference type="NCBI Taxonomy" id="6198"/>
    <lineage>
        <taxon>Eukaryota</taxon>
        <taxon>Metazoa</taxon>
        <taxon>Spiralia</taxon>
        <taxon>Lophotrochozoa</taxon>
        <taxon>Platyhelminthes</taxon>
        <taxon>Trematoda</taxon>
        <taxon>Digenea</taxon>
        <taxon>Opisthorchiida</taxon>
        <taxon>Opisthorchiata</taxon>
        <taxon>Opisthorchiidae</taxon>
        <taxon>Opisthorchis</taxon>
    </lineage>
</organism>
<dbReference type="EMBL" id="KV893537">
    <property type="protein sequence ID" value="OON19173.1"/>
    <property type="molecule type" value="Genomic_DNA"/>
</dbReference>
<feature type="non-terminal residue" evidence="1">
    <location>
        <position position="283"/>
    </location>
</feature>
<sequence>AGDPVDSEVSSTERLWDVFKAFLQGSDESLNLSPSRIDSSSVDVDKLRELMSTEMRNKDDSAFQLVISKLLNKLTSDNVPSFIVFLVEQSLHVYLCNSRNALPHSLAGAISGLLDSSNGKNFVFDSLLPTILLVTGSAYADFALNLLETAEPESHLKLLRVLCVRQALWPTDLYRVLQAMLNRLKETFICSLFNEDVIRLVIHAFDTQLTISEELHTSVQFANLVIYVLRNHAALVPRDVFPTLRQIANLHRSFLRNPLLQLTEAICTVEPISNQVTETSPIL</sequence>
<keyword evidence="2" id="KW-1185">Reference proteome</keyword>